<feature type="compositionally biased region" description="Pro residues" evidence="1">
    <location>
        <begin position="689"/>
        <end position="700"/>
    </location>
</feature>
<feature type="region of interest" description="Disordered" evidence="1">
    <location>
        <begin position="730"/>
        <end position="752"/>
    </location>
</feature>
<protein>
    <submittedName>
        <fullName evidence="2">Uncharacterized protein</fullName>
    </submittedName>
</protein>
<accession>A0A8H4QV98</accession>
<feature type="compositionally biased region" description="Low complexity" evidence="1">
    <location>
        <begin position="404"/>
        <end position="417"/>
    </location>
</feature>
<dbReference type="EMBL" id="JAACJL010000031">
    <property type="protein sequence ID" value="KAF4616987.1"/>
    <property type="molecule type" value="Genomic_DNA"/>
</dbReference>
<feature type="compositionally biased region" description="Pro residues" evidence="1">
    <location>
        <begin position="339"/>
        <end position="350"/>
    </location>
</feature>
<feature type="compositionally biased region" description="Polar residues" evidence="1">
    <location>
        <begin position="536"/>
        <end position="549"/>
    </location>
</feature>
<evidence type="ECO:0000313" key="3">
    <source>
        <dbReference type="Proteomes" id="UP000521872"/>
    </source>
</evidence>
<feature type="compositionally biased region" description="Low complexity" evidence="1">
    <location>
        <begin position="489"/>
        <end position="499"/>
    </location>
</feature>
<feature type="compositionally biased region" description="Basic and acidic residues" evidence="1">
    <location>
        <begin position="359"/>
        <end position="371"/>
    </location>
</feature>
<dbReference type="AlphaFoldDB" id="A0A8H4QV98"/>
<feature type="region of interest" description="Disordered" evidence="1">
    <location>
        <begin position="568"/>
        <end position="595"/>
    </location>
</feature>
<feature type="compositionally biased region" description="Polar residues" evidence="1">
    <location>
        <begin position="324"/>
        <end position="334"/>
    </location>
</feature>
<evidence type="ECO:0000313" key="2">
    <source>
        <dbReference type="EMBL" id="KAF4616987.1"/>
    </source>
</evidence>
<gene>
    <name evidence="2" type="ORF">D9613_008889</name>
</gene>
<feature type="compositionally biased region" description="Polar residues" evidence="1">
    <location>
        <begin position="217"/>
        <end position="228"/>
    </location>
</feature>
<feature type="region of interest" description="Disordered" evidence="1">
    <location>
        <begin position="193"/>
        <end position="244"/>
    </location>
</feature>
<reference evidence="2 3" key="1">
    <citation type="submission" date="2019-12" db="EMBL/GenBank/DDBJ databases">
        <authorList>
            <person name="Floudas D."/>
            <person name="Bentzer J."/>
            <person name="Ahren D."/>
            <person name="Johansson T."/>
            <person name="Persson P."/>
            <person name="Tunlid A."/>
        </authorList>
    </citation>
    <scope>NUCLEOTIDE SEQUENCE [LARGE SCALE GENOMIC DNA]</scope>
    <source>
        <strain evidence="2 3">CBS 102.39</strain>
    </source>
</reference>
<name>A0A8H4QV98_9AGAR</name>
<feature type="compositionally biased region" description="Low complexity" evidence="1">
    <location>
        <begin position="207"/>
        <end position="216"/>
    </location>
</feature>
<feature type="compositionally biased region" description="Low complexity" evidence="1">
    <location>
        <begin position="312"/>
        <end position="323"/>
    </location>
</feature>
<feature type="region of interest" description="Disordered" evidence="1">
    <location>
        <begin position="1"/>
        <end position="26"/>
    </location>
</feature>
<feature type="compositionally biased region" description="Polar residues" evidence="1">
    <location>
        <begin position="423"/>
        <end position="442"/>
    </location>
</feature>
<sequence length="857" mass="93667">MFSSLLPNVPSGMKFNQNGPTTKPSNRFSVRVFKTGNLNALQFTYPMGVGPKSESGYRAPQALPVPPPSQREPSNSNWYPARYVHFFSHATILAKMHKPTTAFFQSSSYATSYDQRPRGPATYSIYPSSVNDTYIYEQSTCSKSDLFSNSELDNASTATLTPASAFSPALSTDSTQAIQSTPFPQRLLETSIPSRPTTPALPNGGYAHAPAAPQAATMSRTASKNPQVKSDPVEDHRARVLSLPSRSTTPFRVPMNVPMAPGAPMRMSSTGVIEVPEYDGSTFSEIEVEKRDKIAKINAGINAALTGSFYVSPPRASSEPSASQLNRVASSQPLHPSLHFPPRPVDPPVTAPLSTSRGVYHDSPPKVERVPSKLPDPSPQAGTSSSVPQLPLPKLTDSWSRDATMSSSYRTSSKTSSDITEGGNVQNSRSGYTTAYNTSSAQDGIGPQDRPLPADSLRSQRRSSVVGTRPEVAALRPSSEVRNGSPPRAASDSSHSTHSAQKEYNSRERRDDNHTLKTFDRQPTGKPQRSAKDSSRPQYSSGPLSSSPVQMRPFEEAISGAAYQQQGGIPIADSDKSYNRVRTRSNSFSTSARPNLPLLQQQNQASQPMQASPYDRMTFYEDDSRRARLDSQGAHYMPSSMNSYPTIIPPTIIQLPTSGMDRTISSRPPPTPQDPSPTSRTRGMYEPYIQPPPSQYPRGPPTSYDNIPAVSKYYDAAGNVRTYIPAGSGTIISEPHPQRRYSDGDQNVSVKPPLVARNSAPALRTVRWTENLVCPSPVTPSQRRKGWFNRRGDQLWTNDGAYRSAPAGQEYPPDLDDYPDPGEGWMNEEGIRIDLSHRLIPKAPLRSALKQPRHNTN</sequence>
<feature type="region of interest" description="Disordered" evidence="1">
    <location>
        <begin position="55"/>
        <end position="74"/>
    </location>
</feature>
<comment type="caution">
    <text evidence="2">The sequence shown here is derived from an EMBL/GenBank/DDBJ whole genome shotgun (WGS) entry which is preliminary data.</text>
</comment>
<feature type="compositionally biased region" description="Polar residues" evidence="1">
    <location>
        <begin position="14"/>
        <end position="26"/>
    </location>
</feature>
<feature type="compositionally biased region" description="Basic and acidic residues" evidence="1">
    <location>
        <begin position="500"/>
        <end position="520"/>
    </location>
</feature>
<proteinExistence type="predicted"/>
<feature type="region of interest" description="Disordered" evidence="1">
    <location>
        <begin position="802"/>
        <end position="826"/>
    </location>
</feature>
<feature type="compositionally biased region" description="Polar residues" evidence="1">
    <location>
        <begin position="584"/>
        <end position="593"/>
    </location>
</feature>
<keyword evidence="3" id="KW-1185">Reference proteome</keyword>
<feature type="region of interest" description="Disordered" evidence="1">
    <location>
        <begin position="312"/>
        <end position="550"/>
    </location>
</feature>
<dbReference type="Proteomes" id="UP000521872">
    <property type="component" value="Unassembled WGS sequence"/>
</dbReference>
<feature type="region of interest" description="Disordered" evidence="1">
    <location>
        <begin position="656"/>
        <end position="700"/>
    </location>
</feature>
<evidence type="ECO:0000256" key="1">
    <source>
        <dbReference type="SAM" id="MobiDB-lite"/>
    </source>
</evidence>
<organism evidence="2 3">
    <name type="scientific">Agrocybe pediades</name>
    <dbReference type="NCBI Taxonomy" id="84607"/>
    <lineage>
        <taxon>Eukaryota</taxon>
        <taxon>Fungi</taxon>
        <taxon>Dikarya</taxon>
        <taxon>Basidiomycota</taxon>
        <taxon>Agaricomycotina</taxon>
        <taxon>Agaricomycetes</taxon>
        <taxon>Agaricomycetidae</taxon>
        <taxon>Agaricales</taxon>
        <taxon>Agaricineae</taxon>
        <taxon>Strophariaceae</taxon>
        <taxon>Agrocybe</taxon>
    </lineage>
</organism>